<sequence length="141" mass="15539">MSLTKTGDKQWEDSSQHAAVSDTAVRPCMLSESHGEQLTFLPPSSFRSSPAIKLLPITQVGLVWIKPYWPHRRERSGGVGGGQAGVVGWRYGGHSGFSILPKDTSACRWVRLGIELPTFRLDDDHSTPQPQLPLQLSFSVK</sequence>
<dbReference type="Proteomes" id="UP001153269">
    <property type="component" value="Unassembled WGS sequence"/>
</dbReference>
<organism evidence="1 2">
    <name type="scientific">Pleuronectes platessa</name>
    <name type="common">European plaice</name>
    <dbReference type="NCBI Taxonomy" id="8262"/>
    <lineage>
        <taxon>Eukaryota</taxon>
        <taxon>Metazoa</taxon>
        <taxon>Chordata</taxon>
        <taxon>Craniata</taxon>
        <taxon>Vertebrata</taxon>
        <taxon>Euteleostomi</taxon>
        <taxon>Actinopterygii</taxon>
        <taxon>Neopterygii</taxon>
        <taxon>Teleostei</taxon>
        <taxon>Neoteleostei</taxon>
        <taxon>Acanthomorphata</taxon>
        <taxon>Carangaria</taxon>
        <taxon>Pleuronectiformes</taxon>
        <taxon>Pleuronectoidei</taxon>
        <taxon>Pleuronectidae</taxon>
        <taxon>Pleuronectes</taxon>
    </lineage>
</organism>
<keyword evidence="2" id="KW-1185">Reference proteome</keyword>
<accession>A0A9N7UIU7</accession>
<protein>
    <submittedName>
        <fullName evidence="1">Uncharacterized protein</fullName>
    </submittedName>
</protein>
<name>A0A9N7UIU7_PLEPL</name>
<evidence type="ECO:0000313" key="2">
    <source>
        <dbReference type="Proteomes" id="UP001153269"/>
    </source>
</evidence>
<reference evidence="1" key="1">
    <citation type="submission" date="2020-03" db="EMBL/GenBank/DDBJ databases">
        <authorList>
            <person name="Weist P."/>
        </authorList>
    </citation>
    <scope>NUCLEOTIDE SEQUENCE</scope>
</reference>
<dbReference type="EMBL" id="CADEAL010001291">
    <property type="protein sequence ID" value="CAB1430961.1"/>
    <property type="molecule type" value="Genomic_DNA"/>
</dbReference>
<dbReference type="AlphaFoldDB" id="A0A9N7UIU7"/>
<comment type="caution">
    <text evidence="1">The sequence shown here is derived from an EMBL/GenBank/DDBJ whole genome shotgun (WGS) entry which is preliminary data.</text>
</comment>
<gene>
    <name evidence="1" type="ORF">PLEPLA_LOCUS18957</name>
</gene>
<proteinExistence type="predicted"/>
<evidence type="ECO:0000313" key="1">
    <source>
        <dbReference type="EMBL" id="CAB1430961.1"/>
    </source>
</evidence>